<evidence type="ECO:0000313" key="2">
    <source>
        <dbReference type="EMBL" id="GAY72485.1"/>
    </source>
</evidence>
<evidence type="ECO:0000313" key="3">
    <source>
        <dbReference type="Proteomes" id="UP000286974"/>
    </source>
</evidence>
<dbReference type="PROSITE" id="PS51257">
    <property type="entry name" value="PROKAR_LIPOPROTEIN"/>
    <property type="match status" value="1"/>
</dbReference>
<dbReference type="RefSeq" id="WP_125007855.1">
    <property type="nucleotide sequence ID" value="NZ_BEXA01000001.1"/>
</dbReference>
<proteinExistence type="predicted"/>
<keyword evidence="1" id="KW-0732">Signal</keyword>
<dbReference type="OrthoDB" id="9769871at2"/>
<evidence type="ECO:0000256" key="1">
    <source>
        <dbReference type="SAM" id="SignalP"/>
    </source>
</evidence>
<comment type="caution">
    <text evidence="2">The sequence shown here is derived from an EMBL/GenBank/DDBJ whole genome shotgun (WGS) entry which is preliminary data.</text>
</comment>
<feature type="signal peptide" evidence="1">
    <location>
        <begin position="1"/>
        <end position="27"/>
    </location>
</feature>
<protein>
    <submittedName>
        <fullName evidence="2">Uncharacterized protein</fullName>
    </submittedName>
</protein>
<accession>A0A401FJB7</accession>
<keyword evidence="3" id="KW-1185">Reference proteome</keyword>
<dbReference type="AlphaFoldDB" id="A0A401FJB7"/>
<feature type="chain" id="PRO_5019497489" evidence="1">
    <location>
        <begin position="28"/>
        <end position="105"/>
    </location>
</feature>
<reference evidence="2 3" key="1">
    <citation type="submission" date="2017-11" db="EMBL/GenBank/DDBJ databases">
        <title>Draft Genome Sequence of Lactobacillus curieae NBRC 111893 isolated from Koso, a Japanese sugar-Vegetable Fermented Beverage.</title>
        <authorList>
            <person name="Chiou T.Y."/>
            <person name="Oshima K."/>
            <person name="Suda W."/>
            <person name="Hattori M."/>
            <person name="Takahashi T."/>
        </authorList>
    </citation>
    <scope>NUCLEOTIDE SEQUENCE [LARGE SCALE GENOMIC DNA]</scope>
    <source>
        <strain evidence="2 3">NBRC111893</strain>
    </source>
</reference>
<sequence length="105" mass="11389">MKKYNAIILLVTISFLSLLSGCGASKAKSQPNYFTVNIKNVSGNSNNDGWRIQGDTKAPNGYYIVGISNEGTDLNSQVITGTSDTSTSKFIKGIFMLGFREPMQL</sequence>
<dbReference type="Proteomes" id="UP000286974">
    <property type="component" value="Unassembled WGS sequence"/>
</dbReference>
<dbReference type="EMBL" id="BEXA01000001">
    <property type="protein sequence ID" value="GAY72485.1"/>
    <property type="molecule type" value="Genomic_DNA"/>
</dbReference>
<gene>
    <name evidence="2" type="ORF">NBRC111893_631</name>
</gene>
<organism evidence="2 3">
    <name type="scientific">Lentilactobacillus kosonis</name>
    <dbReference type="NCBI Taxonomy" id="2810561"/>
    <lineage>
        <taxon>Bacteria</taxon>
        <taxon>Bacillati</taxon>
        <taxon>Bacillota</taxon>
        <taxon>Bacilli</taxon>
        <taxon>Lactobacillales</taxon>
        <taxon>Lactobacillaceae</taxon>
        <taxon>Lentilactobacillus</taxon>
    </lineage>
</organism>
<name>A0A401FJB7_9LACO</name>